<proteinExistence type="predicted"/>
<evidence type="ECO:0000313" key="2">
    <source>
        <dbReference type="EMBL" id="GKS81306.1"/>
    </source>
</evidence>
<feature type="transmembrane region" description="Helical" evidence="1">
    <location>
        <begin position="59"/>
        <end position="76"/>
    </location>
</feature>
<keyword evidence="1" id="KW-1133">Transmembrane helix</keyword>
<evidence type="ECO:0000256" key="1">
    <source>
        <dbReference type="SAM" id="Phobius"/>
    </source>
</evidence>
<feature type="transmembrane region" description="Helical" evidence="1">
    <location>
        <begin position="34"/>
        <end position="52"/>
    </location>
</feature>
<comment type="caution">
    <text evidence="2">The sequence shown here is derived from an EMBL/GenBank/DDBJ whole genome shotgun (WGS) entry which is preliminary data.</text>
</comment>
<dbReference type="Proteomes" id="UP001055149">
    <property type="component" value="Unassembled WGS sequence"/>
</dbReference>
<dbReference type="RefSeq" id="WP_244055062.1">
    <property type="nucleotide sequence ID" value="NZ_BQXH01000007.1"/>
</dbReference>
<organism evidence="2 3">
    <name type="scientific">Ligilactobacillus pabuli</name>
    <dbReference type="NCBI Taxonomy" id="2886039"/>
    <lineage>
        <taxon>Bacteria</taxon>
        <taxon>Bacillati</taxon>
        <taxon>Bacillota</taxon>
        <taxon>Bacilli</taxon>
        <taxon>Lactobacillales</taxon>
        <taxon>Lactobacillaceae</taxon>
        <taxon>Ligilactobacillus</taxon>
    </lineage>
</organism>
<accession>A0ABQ5JGV9</accession>
<keyword evidence="1" id="KW-0472">Membrane</keyword>
<evidence type="ECO:0000313" key="3">
    <source>
        <dbReference type="Proteomes" id="UP001055149"/>
    </source>
</evidence>
<sequence>MFLIIMLVATVVLVISLARRVYFQSLLEKKAKFNFAPVLGGALILGFLSPLLKTFGQSLVFEMLLTSLVILTFISGRNGLTTKGILLPNLVTKLLDFQQIGKVSVTPVTAATDQNLFLATFFEKQSARPHALVFEMSLNDLLGWLKKRLPDETEIES</sequence>
<dbReference type="EMBL" id="BQXH01000007">
    <property type="protein sequence ID" value="GKS81306.1"/>
    <property type="molecule type" value="Genomic_DNA"/>
</dbReference>
<keyword evidence="1" id="KW-0812">Transmembrane</keyword>
<protein>
    <submittedName>
        <fullName evidence="2">Uncharacterized protein</fullName>
    </submittedName>
</protein>
<gene>
    <name evidence="2" type="ORF">LPAF129_09920</name>
</gene>
<keyword evidence="3" id="KW-1185">Reference proteome</keyword>
<name>A0ABQ5JGV9_9LACO</name>
<reference evidence="2" key="1">
    <citation type="journal article" date="2022" name="Int. J. Syst. Evol. Microbiol.">
        <title>A novel species of lactic acid bacteria, Ligilactobacillus pabuli sp. nov., isolated from alfalfa silage.</title>
        <authorList>
            <person name="Tohno M."/>
            <person name="Tanizawa Y."/>
            <person name="Sawada H."/>
            <person name="Sakamoto M."/>
            <person name="Ohkuma M."/>
            <person name="Kobayashi H."/>
        </authorList>
    </citation>
    <scope>NUCLEOTIDE SEQUENCE</scope>
    <source>
        <strain evidence="2">AF129</strain>
    </source>
</reference>